<sequence length="73" mass="8738">MLSIDLLHTLHLLLVQNHSLQILLLFLLQKDLTPIFRKLSCLLLINKKLELFQNLGMFQELNQIFHFWILLQN</sequence>
<accession>A0A6V7XDW7</accession>
<evidence type="ECO:0000313" key="2">
    <source>
        <dbReference type="Proteomes" id="UP000580250"/>
    </source>
</evidence>
<comment type="caution">
    <text evidence="1">The sequence shown here is derived from an EMBL/GenBank/DDBJ whole genome shotgun (WGS) entry which is preliminary data.</text>
</comment>
<evidence type="ECO:0000313" key="1">
    <source>
        <dbReference type="EMBL" id="CAD2197453.1"/>
    </source>
</evidence>
<gene>
    <name evidence="1" type="ORF">MENT_LOCUS50701</name>
</gene>
<dbReference type="Proteomes" id="UP000580250">
    <property type="component" value="Unassembled WGS sequence"/>
</dbReference>
<dbReference type="EMBL" id="CAJEWN010001436">
    <property type="protein sequence ID" value="CAD2197453.1"/>
    <property type="molecule type" value="Genomic_DNA"/>
</dbReference>
<dbReference type="AlphaFoldDB" id="A0A6V7XDW7"/>
<reference evidence="1 2" key="1">
    <citation type="submission" date="2020-08" db="EMBL/GenBank/DDBJ databases">
        <authorList>
            <person name="Koutsovoulos G."/>
            <person name="Danchin GJ E."/>
        </authorList>
    </citation>
    <scope>NUCLEOTIDE SEQUENCE [LARGE SCALE GENOMIC DNA]</scope>
</reference>
<name>A0A6V7XDW7_MELEN</name>
<protein>
    <submittedName>
        <fullName evidence="1">Uncharacterized protein</fullName>
    </submittedName>
</protein>
<proteinExistence type="predicted"/>
<organism evidence="1 2">
    <name type="scientific">Meloidogyne enterolobii</name>
    <name type="common">Root-knot nematode worm</name>
    <name type="synonym">Meloidogyne mayaguensis</name>
    <dbReference type="NCBI Taxonomy" id="390850"/>
    <lineage>
        <taxon>Eukaryota</taxon>
        <taxon>Metazoa</taxon>
        <taxon>Ecdysozoa</taxon>
        <taxon>Nematoda</taxon>
        <taxon>Chromadorea</taxon>
        <taxon>Rhabditida</taxon>
        <taxon>Tylenchina</taxon>
        <taxon>Tylenchomorpha</taxon>
        <taxon>Tylenchoidea</taxon>
        <taxon>Meloidogynidae</taxon>
        <taxon>Meloidogyninae</taxon>
        <taxon>Meloidogyne</taxon>
    </lineage>
</organism>